<dbReference type="Pfam" id="PF04468">
    <property type="entry name" value="PSP1"/>
    <property type="match status" value="1"/>
</dbReference>
<dbReference type="OrthoDB" id="9779344at2"/>
<feature type="domain" description="PSP1 C-terminal" evidence="2">
    <location>
        <begin position="62"/>
        <end position="147"/>
    </location>
</feature>
<dbReference type="PANTHER" id="PTHR43830">
    <property type="entry name" value="PROTEIN PSP1"/>
    <property type="match status" value="1"/>
</dbReference>
<evidence type="ECO:0000313" key="3">
    <source>
        <dbReference type="EMBL" id="TRW28745.1"/>
    </source>
</evidence>
<feature type="coiled-coil region" evidence="1">
    <location>
        <begin position="66"/>
        <end position="107"/>
    </location>
</feature>
<organism evidence="3 4">
    <name type="scientific">Criibacterium bergeronii</name>
    <dbReference type="NCBI Taxonomy" id="1871336"/>
    <lineage>
        <taxon>Bacteria</taxon>
        <taxon>Bacillati</taxon>
        <taxon>Bacillota</taxon>
        <taxon>Clostridia</taxon>
        <taxon>Peptostreptococcales</taxon>
        <taxon>Filifactoraceae</taxon>
        <taxon>Criibacterium</taxon>
    </lineage>
</organism>
<accession>A0A552VE33</accession>
<protein>
    <submittedName>
        <fullName evidence="3">Stage 0 sporulation family protein</fullName>
    </submittedName>
</protein>
<reference evidence="3 4" key="1">
    <citation type="submission" date="2019-07" db="EMBL/GenBank/DDBJ databases">
        <title>Criibacterium bergeronii gen. nov., sp. nov. isolated from human clinical samples.</title>
        <authorList>
            <person name="Maheux A.F."/>
            <person name="Boudreau D.K."/>
            <person name="Berube E."/>
            <person name="Brodeur S."/>
            <person name="Bernard K.A."/>
            <person name="Abed J.Y."/>
            <person name="Ducrey E."/>
            <person name="Guay E.F."/>
            <person name="Raymond F."/>
            <person name="Corbeil J."/>
            <person name="Domingo M.-C."/>
            <person name="Roy P.H."/>
            <person name="Boissinot M."/>
            <person name="Tocheva E.I."/>
            <person name="Omar R.F."/>
        </authorList>
    </citation>
    <scope>NUCLEOTIDE SEQUENCE [LARGE SCALE GENOMIC DNA]</scope>
    <source>
        <strain evidence="3 4">CCRI-24246</strain>
    </source>
</reference>
<evidence type="ECO:0000256" key="1">
    <source>
        <dbReference type="SAM" id="Coils"/>
    </source>
</evidence>
<name>A0A552VE33_9FIRM</name>
<dbReference type="PROSITE" id="PS51411">
    <property type="entry name" value="PSP1_C"/>
    <property type="match status" value="1"/>
</dbReference>
<evidence type="ECO:0000259" key="2">
    <source>
        <dbReference type="PROSITE" id="PS51411"/>
    </source>
</evidence>
<dbReference type="InterPro" id="IPR047767">
    <property type="entry name" value="PSP1-like"/>
</dbReference>
<gene>
    <name evidence="3" type="ORF">FL857_01295</name>
</gene>
<dbReference type="Proteomes" id="UP000319424">
    <property type="component" value="Unassembled WGS sequence"/>
</dbReference>
<dbReference type="NCBIfam" id="NF041131">
    <property type="entry name" value="RicT_YaaT_fam"/>
    <property type="match status" value="1"/>
</dbReference>
<comment type="caution">
    <text evidence="3">The sequence shown here is derived from an EMBL/GenBank/DDBJ whole genome shotgun (WGS) entry which is preliminary data.</text>
</comment>
<dbReference type="PANTHER" id="PTHR43830:SF3">
    <property type="entry name" value="PROTEIN PSP1"/>
    <property type="match status" value="1"/>
</dbReference>
<dbReference type="RefSeq" id="WP_144015430.1">
    <property type="nucleotide sequence ID" value="NZ_VJXW01000001.1"/>
</dbReference>
<evidence type="ECO:0000313" key="4">
    <source>
        <dbReference type="Proteomes" id="UP000319424"/>
    </source>
</evidence>
<dbReference type="EMBL" id="VJXW01000001">
    <property type="protein sequence ID" value="TRW28745.1"/>
    <property type="molecule type" value="Genomic_DNA"/>
</dbReference>
<dbReference type="AlphaFoldDB" id="A0A552VE33"/>
<dbReference type="InterPro" id="IPR007557">
    <property type="entry name" value="PSP1_C"/>
</dbReference>
<keyword evidence="1" id="KW-0175">Coiled coil</keyword>
<dbReference type="GO" id="GO:0005737">
    <property type="term" value="C:cytoplasm"/>
    <property type="evidence" value="ECO:0007669"/>
    <property type="project" value="TreeGrafter"/>
</dbReference>
<proteinExistence type="predicted"/>
<sequence length="291" mass="33419">MKKVVGVRFKKVSKVYYFETLSEKPPKKGEKVIVETGRGVEYATVVLDEKTIDEEKFATPLKPIIRVACEEDLQRHNCNIKDANDALEVCKEKIKEHNLDMKLLESEYTFDKSKLIFYFTAEGRVDFRDLVRDLASVFRTRIELRQIGVRDEAKKLGGYGICGREFCCKKWMGDFAPVTIKMAKEQNLSLNPTKISGSCGRLFCCLKYENENYEGIIKQMPTIDSIVMTPDGTAKVIDTDILKEKVKVVFSKEDDIDFAVYDLKEINIIKRAKAAKAYDDMDENELKELED</sequence>